<dbReference type="SUPFAM" id="SSF53474">
    <property type="entry name" value="alpha/beta-Hydrolases"/>
    <property type="match status" value="1"/>
</dbReference>
<accession>Q6D6T8</accession>
<dbReference type="PANTHER" id="PTHR48081:SF8">
    <property type="entry name" value="ALPHA_BETA HYDROLASE FOLD-3 DOMAIN-CONTAINING PROTEIN-RELATED"/>
    <property type="match status" value="1"/>
</dbReference>
<protein>
    <submittedName>
        <fullName evidence="3">Acetyl-hydrolase</fullName>
        <ecNumber evidence="3">3.1.1.-</ecNumber>
    </submittedName>
</protein>
<dbReference type="OrthoDB" id="9806180at2"/>
<dbReference type="EMBL" id="BX950851">
    <property type="protein sequence ID" value="CAG74497.1"/>
    <property type="molecule type" value="Genomic_DNA"/>
</dbReference>
<reference evidence="3" key="1">
    <citation type="submission" date="2004-02" db="EMBL/GenBank/DDBJ databases">
        <title>The genome sequence of the enterobacterial phytopathogen Erwinia carotovora subsp. atroseptica SCRI1043 and functional genomic identification of novel virulence factors.</title>
        <authorList>
            <person name="Bell K.S."/>
            <person name="Sebaihia M."/>
            <person name="Pritchard L."/>
            <person name="Holden M."/>
            <person name="Hyman L.J."/>
            <person name="Holeva M.C."/>
            <person name="Thomson N.R."/>
            <person name="Bentley S.D."/>
            <person name="Churcher C."/>
            <person name="Mungall K."/>
            <person name="Atkin R."/>
            <person name="Bason N."/>
            <person name="Brooks K."/>
            <person name="Chillingworth T."/>
            <person name="Clark K."/>
            <person name="Doggett J."/>
            <person name="Fraser A."/>
            <person name="Hance Z."/>
            <person name="Hauser H."/>
            <person name="Jagels K."/>
            <person name="Moule S."/>
            <person name="Norbertczak H."/>
            <person name="Ormond D."/>
            <person name="Price C."/>
            <person name="Quail M.A."/>
            <person name="Sanders M."/>
            <person name="Walker D."/>
            <person name="Whitehead S."/>
            <person name="Salmond G.P.C."/>
            <person name="Birch P.R.J."/>
            <person name="Barrell B.G."/>
            <person name="Parkhill J."/>
            <person name="Toth I.K."/>
        </authorList>
    </citation>
    <scope>NUCLEOTIDE SEQUENCE</scope>
    <source>
        <strain evidence="3">SCRI1043</strain>
    </source>
</reference>
<dbReference type="InterPro" id="IPR050300">
    <property type="entry name" value="GDXG_lipolytic_enzyme"/>
</dbReference>
<feature type="domain" description="Alpha/beta hydrolase fold-3" evidence="2">
    <location>
        <begin position="73"/>
        <end position="274"/>
    </location>
</feature>
<dbReference type="PANTHER" id="PTHR48081">
    <property type="entry name" value="AB HYDROLASE SUPERFAMILY PROTEIN C4A8.06C"/>
    <property type="match status" value="1"/>
</dbReference>
<evidence type="ECO:0000256" key="1">
    <source>
        <dbReference type="ARBA" id="ARBA00022801"/>
    </source>
</evidence>
<evidence type="ECO:0000259" key="2">
    <source>
        <dbReference type="Pfam" id="PF07859"/>
    </source>
</evidence>
<gene>
    <name evidence="3" type="ordered locus">ECA1592</name>
</gene>
<dbReference type="GO" id="GO:0016787">
    <property type="term" value="F:hydrolase activity"/>
    <property type="evidence" value="ECO:0007669"/>
    <property type="project" value="UniProtKB-KW"/>
</dbReference>
<dbReference type="ESTHER" id="erwct-q6d6t8">
    <property type="family name" value="Hormone-sensitive_lipase_like"/>
</dbReference>
<dbReference type="STRING" id="218491.ECA1592"/>
<dbReference type="RefSeq" id="WP_011093171.1">
    <property type="nucleotide sequence ID" value="NC_004547.2"/>
</dbReference>
<dbReference type="InterPro" id="IPR013094">
    <property type="entry name" value="AB_hydrolase_3"/>
</dbReference>
<dbReference type="Pfam" id="PF07859">
    <property type="entry name" value="Abhydrolase_3"/>
    <property type="match status" value="1"/>
</dbReference>
<dbReference type="HOGENOM" id="CLU_012494_13_1_6"/>
<proteinExistence type="predicted"/>
<name>Q6D6T8_PECAS</name>
<keyword evidence="4" id="KW-1185">Reference proteome</keyword>
<sequence>MSLSQEFQNFIAQLRANPVPFEQLTDIGELRGAFNALGSDLPPLLDVLFRQVDAAGVPAEWVDPAGSDPSRVIFYLHGGGYVAGDPIIYRNFVTALCRASDCRALIVDYRLAPESPFPAALEDAQRSYAWLLTQGISADQIVIIGDSAGGGLALSTLVSLRDSCQPLPGAAVLLSPWTDLTLESESHLTKVKDDPIITHKFLDQSRQRYIGTGASDTDALVSPLHADLTGLPPLLVLVGTAEVLLDDSTALAHKAREAGVDVDLIEGDGMIHTWPFFIDSFPEAEKAVQSIGTFIHSRIR</sequence>
<dbReference type="eggNOG" id="COG0657">
    <property type="taxonomic scope" value="Bacteria"/>
</dbReference>
<dbReference type="EC" id="3.1.1.-" evidence="3"/>
<dbReference type="InterPro" id="IPR029058">
    <property type="entry name" value="AB_hydrolase_fold"/>
</dbReference>
<keyword evidence="1 3" id="KW-0378">Hydrolase</keyword>
<organism evidence="3 4">
    <name type="scientific">Pectobacterium atrosepticum (strain SCRI 1043 / ATCC BAA-672)</name>
    <name type="common">Erwinia carotovora subsp. atroseptica</name>
    <dbReference type="NCBI Taxonomy" id="218491"/>
    <lineage>
        <taxon>Bacteria</taxon>
        <taxon>Pseudomonadati</taxon>
        <taxon>Pseudomonadota</taxon>
        <taxon>Gammaproteobacteria</taxon>
        <taxon>Enterobacterales</taxon>
        <taxon>Pectobacteriaceae</taxon>
        <taxon>Pectobacterium</taxon>
    </lineage>
</organism>
<dbReference type="AlphaFoldDB" id="Q6D6T8"/>
<evidence type="ECO:0000313" key="4">
    <source>
        <dbReference type="Proteomes" id="UP000007966"/>
    </source>
</evidence>
<dbReference type="KEGG" id="eca:ECA1592"/>
<dbReference type="Gene3D" id="3.40.50.1820">
    <property type="entry name" value="alpha/beta hydrolase"/>
    <property type="match status" value="1"/>
</dbReference>
<evidence type="ECO:0000313" key="3">
    <source>
        <dbReference type="EMBL" id="CAG74497.1"/>
    </source>
</evidence>
<dbReference type="PATRIC" id="fig|218491.5.peg.1631"/>
<dbReference type="Proteomes" id="UP000007966">
    <property type="component" value="Chromosome"/>
</dbReference>